<sequence length="60" mass="6535">MESLASTSTQVSNPNPLKTESRPSHWVGEEGTAFQNPGRAVGLSQSELLGCRAHDRRDQL</sequence>
<evidence type="ECO:0000256" key="1">
    <source>
        <dbReference type="SAM" id="MobiDB-lite"/>
    </source>
</evidence>
<accession>A0A9P7UUM7</accession>
<reference evidence="2" key="1">
    <citation type="journal article" date="2021" name="Genome Biol. Evol.">
        <title>The assembled and annotated genome of the fairy-ring fungus Marasmius oreades.</title>
        <authorList>
            <person name="Hiltunen M."/>
            <person name="Ament-Velasquez S.L."/>
            <person name="Johannesson H."/>
        </authorList>
    </citation>
    <scope>NUCLEOTIDE SEQUENCE</scope>
    <source>
        <strain evidence="2">03SP1</strain>
    </source>
</reference>
<organism evidence="2 3">
    <name type="scientific">Marasmius oreades</name>
    <name type="common">fairy-ring Marasmius</name>
    <dbReference type="NCBI Taxonomy" id="181124"/>
    <lineage>
        <taxon>Eukaryota</taxon>
        <taxon>Fungi</taxon>
        <taxon>Dikarya</taxon>
        <taxon>Basidiomycota</taxon>
        <taxon>Agaricomycotina</taxon>
        <taxon>Agaricomycetes</taxon>
        <taxon>Agaricomycetidae</taxon>
        <taxon>Agaricales</taxon>
        <taxon>Marasmiineae</taxon>
        <taxon>Marasmiaceae</taxon>
        <taxon>Marasmius</taxon>
    </lineage>
</organism>
<dbReference type="GeneID" id="66074593"/>
<evidence type="ECO:0000313" key="2">
    <source>
        <dbReference type="EMBL" id="KAG7094698.1"/>
    </source>
</evidence>
<feature type="compositionally biased region" description="Polar residues" evidence="1">
    <location>
        <begin position="1"/>
        <end position="18"/>
    </location>
</feature>
<protein>
    <submittedName>
        <fullName evidence="2">Uncharacterized protein</fullName>
    </submittedName>
</protein>
<evidence type="ECO:0000313" key="3">
    <source>
        <dbReference type="Proteomes" id="UP001049176"/>
    </source>
</evidence>
<feature type="region of interest" description="Disordered" evidence="1">
    <location>
        <begin position="1"/>
        <end position="37"/>
    </location>
</feature>
<dbReference type="RefSeq" id="XP_043011168.1">
    <property type="nucleotide sequence ID" value="XM_043150084.1"/>
</dbReference>
<dbReference type="EMBL" id="CM032183">
    <property type="protein sequence ID" value="KAG7094698.1"/>
    <property type="molecule type" value="Genomic_DNA"/>
</dbReference>
<keyword evidence="3" id="KW-1185">Reference proteome</keyword>
<comment type="caution">
    <text evidence="2">The sequence shown here is derived from an EMBL/GenBank/DDBJ whole genome shotgun (WGS) entry which is preliminary data.</text>
</comment>
<dbReference type="KEGG" id="more:E1B28_005517"/>
<name>A0A9P7UUM7_9AGAR</name>
<dbReference type="AlphaFoldDB" id="A0A9P7UUM7"/>
<gene>
    <name evidence="2" type="ORF">E1B28_005517</name>
</gene>
<dbReference type="Proteomes" id="UP001049176">
    <property type="component" value="Chromosome 3"/>
</dbReference>
<proteinExistence type="predicted"/>